<feature type="compositionally biased region" description="Low complexity" evidence="2">
    <location>
        <begin position="485"/>
        <end position="495"/>
    </location>
</feature>
<reference evidence="3 4" key="1">
    <citation type="submission" date="2018-06" db="EMBL/GenBank/DDBJ databases">
        <title>Comparative genomics reveals the genomic features of Rhizophagus irregularis, R. cerebriforme, R. diaphanum and Gigaspora rosea, and their symbiotic lifestyle signature.</title>
        <authorList>
            <person name="Morin E."/>
            <person name="San Clemente H."/>
            <person name="Chen E.C.H."/>
            <person name="De La Providencia I."/>
            <person name="Hainaut M."/>
            <person name="Kuo A."/>
            <person name="Kohler A."/>
            <person name="Murat C."/>
            <person name="Tang N."/>
            <person name="Roy S."/>
            <person name="Loubradou J."/>
            <person name="Henrissat B."/>
            <person name="Grigoriev I.V."/>
            <person name="Corradi N."/>
            <person name="Roux C."/>
            <person name="Martin F.M."/>
        </authorList>
    </citation>
    <scope>NUCLEOTIDE SEQUENCE [LARGE SCALE GENOMIC DNA]</scope>
    <source>
        <strain evidence="3 4">DAOM 194757</strain>
    </source>
</reference>
<proteinExistence type="predicted"/>
<feature type="region of interest" description="Disordered" evidence="2">
    <location>
        <begin position="476"/>
        <end position="495"/>
    </location>
</feature>
<dbReference type="EMBL" id="QKWP01001203">
    <property type="protein sequence ID" value="RIB10852.1"/>
    <property type="molecule type" value="Genomic_DNA"/>
</dbReference>
<evidence type="ECO:0000256" key="1">
    <source>
        <dbReference type="SAM" id="Coils"/>
    </source>
</evidence>
<evidence type="ECO:0000256" key="2">
    <source>
        <dbReference type="SAM" id="MobiDB-lite"/>
    </source>
</evidence>
<protein>
    <submittedName>
        <fullName evidence="3">Uncharacterized protein</fullName>
    </submittedName>
</protein>
<comment type="caution">
    <text evidence="3">The sequence shown here is derived from an EMBL/GenBank/DDBJ whole genome shotgun (WGS) entry which is preliminary data.</text>
</comment>
<name>A0A397UKR7_9GLOM</name>
<dbReference type="Proteomes" id="UP000266673">
    <property type="component" value="Unassembled WGS sequence"/>
</dbReference>
<gene>
    <name evidence="3" type="ORF">C2G38_2145857</name>
</gene>
<evidence type="ECO:0000313" key="4">
    <source>
        <dbReference type="Proteomes" id="UP000266673"/>
    </source>
</evidence>
<feature type="coiled-coil region" evidence="1">
    <location>
        <begin position="143"/>
        <end position="188"/>
    </location>
</feature>
<dbReference type="OrthoDB" id="2448326at2759"/>
<evidence type="ECO:0000313" key="3">
    <source>
        <dbReference type="EMBL" id="RIB10852.1"/>
    </source>
</evidence>
<accession>A0A397UKR7</accession>
<keyword evidence="4" id="KW-1185">Reference proteome</keyword>
<organism evidence="3 4">
    <name type="scientific">Gigaspora rosea</name>
    <dbReference type="NCBI Taxonomy" id="44941"/>
    <lineage>
        <taxon>Eukaryota</taxon>
        <taxon>Fungi</taxon>
        <taxon>Fungi incertae sedis</taxon>
        <taxon>Mucoromycota</taxon>
        <taxon>Glomeromycotina</taxon>
        <taxon>Glomeromycetes</taxon>
        <taxon>Diversisporales</taxon>
        <taxon>Gigasporaceae</taxon>
        <taxon>Gigaspora</taxon>
    </lineage>
</organism>
<dbReference type="AlphaFoldDB" id="A0A397UKR7"/>
<keyword evidence="1" id="KW-0175">Coiled coil</keyword>
<sequence length="960" mass="111193">MANSRTEAKDLPCLFKFLTEDYPGSELAKCETLEKKRWRHADSPMVENKAKTLVKYLPKLSPLLGSLNDYSVCQKHYNNIIFKNFFLEQIEKIGDSVFFITMKKNKKKIELFNNETNFCDFGIQVSPNFCDFGIQVSLPNPEYESLIKKINELERLNQQLLLENEMLKKKLNNKYDNQQERVKAVVEIAKRERNALYDDVVNLLNYSPSQWLIMRNPVVVEFIKTLTRNENEDHFEGEKLFKCAVAIDNIYGIRHLKYVSSVNLALSAIKYSIAKSKTIVDIDSYIINAGGFTKFINWQETLAGNSEPFPNGLVFMAFDNEQKGQKNYLDRGYNKVIFHTVTSFVLFNFDPTNQIQNFESPWLHQNLNISQIEKLFGLSPEMQELLDRQLHDYLASIITELCIEKNKEINVINDLITNQSANTRNQKQCHECGKKEIENSKRKCPQCHAKLPTLAETQQEKEQTISDKKEKDSIKPLIFRPYQPNASKSNKSTSSISITQNLEPQDCVKIPDVLVPDPLPINPNSVDNIRKVFDHIQNISGINSGNRKWIVVVCDGLPYHYAQKFKNEYPRIILLPGPLHEEMNMLKAFVELNWDVDLRDFAQCQGYRTDSQLGYFKKCADHHKAWDSVCNIYRHAMAMELVWPYVDSVSNPSVNGFLDWAKNQKNNLYKLKYEQIFWYLQAIINFRTGVRYNYPPLKSAARRMFAPIWSARRHPIYQAIEVADEEQLMQLRPEIRQIIEYNSVVSWSGWSNQHQGLDAILEEVNKTLKTLIPPIPAQKHWEMAARNCTKFIKLRKNLFAKMGYADSESSGPRSRPDYEEESQRFRIRLRKTSFLNPNLNNSFDGLDGNNKLSVQMKLFSNEALAQRINYIKGKFGLISPEPTRSIPVTFDEAQLQSAETSLKKEEIVFTIETLVGSLNDAKRPQFRGLRSKKKEELLIILQQVRDLHNATDVDATEETT</sequence>